<dbReference type="Proteomes" id="UP000267464">
    <property type="component" value="Unassembled WGS sequence"/>
</dbReference>
<sequence length="185" mass="19415">MNKDKPQAKGDPKVVERNADRDANRDPLSGAPGAHPVGTGIGAAAGGIAAGAAVGSVAGPVGTLVGAAVGAVAGGLAGKGVAELVDPTAEDAFWRETYSSRPYYANAWTYEDYGPAYGYALQSFDLFGNQRFDVVEPELGKGWDKARGQSRLSWEHAREATRDAWDRLSDKVERAVPGDSDHDGR</sequence>
<evidence type="ECO:0000313" key="3">
    <source>
        <dbReference type="Proteomes" id="UP000267464"/>
    </source>
</evidence>
<reference evidence="2 3" key="1">
    <citation type="submission" date="2018-08" db="EMBL/GenBank/DDBJ databases">
        <authorList>
            <person name="Khan S.A."/>
            <person name="Jeon C.O."/>
            <person name="Chun B.H."/>
            <person name="Jeong S.E."/>
        </authorList>
    </citation>
    <scope>NUCLEOTIDE SEQUENCE [LARGE SCALE GENOMIC DNA]</scope>
    <source>
        <strain evidence="2 3">S-16</strain>
    </source>
</reference>
<keyword evidence="3" id="KW-1185">Reference proteome</keyword>
<evidence type="ECO:0008006" key="4">
    <source>
        <dbReference type="Google" id="ProtNLM"/>
    </source>
</evidence>
<reference evidence="2 3" key="2">
    <citation type="submission" date="2018-12" db="EMBL/GenBank/DDBJ databases">
        <title>Rhizobacter gummiphilus sp. nov., a rubber-degrading bacterium isolated from the soil of a botanical garden in Japan.</title>
        <authorList>
            <person name="Shunsuke S.S."/>
        </authorList>
    </citation>
    <scope>NUCLEOTIDE SEQUENCE [LARGE SCALE GENOMIC DNA]</scope>
    <source>
        <strain evidence="2 3">S-16</strain>
    </source>
</reference>
<organism evidence="2 3">
    <name type="scientific">Piscinibacter terrae</name>
    <dbReference type="NCBI Taxonomy" id="2496871"/>
    <lineage>
        <taxon>Bacteria</taxon>
        <taxon>Pseudomonadati</taxon>
        <taxon>Pseudomonadota</taxon>
        <taxon>Betaproteobacteria</taxon>
        <taxon>Burkholderiales</taxon>
        <taxon>Sphaerotilaceae</taxon>
        <taxon>Piscinibacter</taxon>
    </lineage>
</organism>
<dbReference type="RefSeq" id="WP_124543797.1">
    <property type="nucleotide sequence ID" value="NZ_QUSW01000011.1"/>
</dbReference>
<accession>A0A3N7HIV4</accession>
<evidence type="ECO:0000256" key="1">
    <source>
        <dbReference type="SAM" id="MobiDB-lite"/>
    </source>
</evidence>
<comment type="caution">
    <text evidence="2">The sequence shown here is derived from an EMBL/GenBank/DDBJ whole genome shotgun (WGS) entry which is preliminary data.</text>
</comment>
<dbReference type="AlphaFoldDB" id="A0A3N7HIV4"/>
<feature type="compositionally biased region" description="Basic and acidic residues" evidence="1">
    <location>
        <begin position="1"/>
        <end position="25"/>
    </location>
</feature>
<evidence type="ECO:0000313" key="2">
    <source>
        <dbReference type="EMBL" id="RQP21423.1"/>
    </source>
</evidence>
<feature type="region of interest" description="Disordered" evidence="1">
    <location>
        <begin position="1"/>
        <end position="36"/>
    </location>
</feature>
<name>A0A3N7HIV4_9BURK</name>
<dbReference type="EMBL" id="QUSW01000011">
    <property type="protein sequence ID" value="RQP21423.1"/>
    <property type="molecule type" value="Genomic_DNA"/>
</dbReference>
<protein>
    <recommendedName>
        <fullName evidence="4">Glycine zipper domain-containing protein</fullName>
    </recommendedName>
</protein>
<proteinExistence type="predicted"/>
<dbReference type="OrthoDB" id="282393at2"/>
<gene>
    <name evidence="2" type="ORF">DZC73_28515</name>
</gene>